<keyword evidence="4" id="KW-1185">Reference proteome</keyword>
<protein>
    <recommendedName>
        <fullName evidence="5">CbtA family protein</fullName>
    </recommendedName>
</protein>
<evidence type="ECO:0000256" key="1">
    <source>
        <dbReference type="SAM" id="Phobius"/>
    </source>
</evidence>
<evidence type="ECO:0000313" key="3">
    <source>
        <dbReference type="EMBL" id="TMR32940.1"/>
    </source>
</evidence>
<organism evidence="3 4">
    <name type="scientific">Actinomadura geliboluensis</name>
    <dbReference type="NCBI Taxonomy" id="882440"/>
    <lineage>
        <taxon>Bacteria</taxon>
        <taxon>Bacillati</taxon>
        <taxon>Actinomycetota</taxon>
        <taxon>Actinomycetes</taxon>
        <taxon>Streptosporangiales</taxon>
        <taxon>Thermomonosporaceae</taxon>
        <taxon>Actinomadura</taxon>
    </lineage>
</organism>
<feature type="signal peptide" evidence="2">
    <location>
        <begin position="1"/>
        <end position="29"/>
    </location>
</feature>
<keyword evidence="2" id="KW-0732">Signal</keyword>
<keyword evidence="1" id="KW-0812">Transmembrane</keyword>
<evidence type="ECO:0000313" key="4">
    <source>
        <dbReference type="Proteomes" id="UP000305238"/>
    </source>
</evidence>
<dbReference type="Proteomes" id="UP000305238">
    <property type="component" value="Unassembled WGS sequence"/>
</dbReference>
<comment type="caution">
    <text evidence="3">The sequence shown here is derived from an EMBL/GenBank/DDBJ whole genome shotgun (WGS) entry which is preliminary data.</text>
</comment>
<dbReference type="OrthoDB" id="9839897at2"/>
<sequence length="186" mass="19701">MRPISMSVGTCLLLLGVVAAVFSLQNAYTADKAVDAGEPRCGEEVQIPGTECVTSYGGGPAMGGGVSYEEAKESKEDTAVSKAWVFRVELLGTVGIALYAAAVVCLSGALRARRFQLPMVLAVVLIPAVAYGLAFGPAQERVQEVSPVSPGVLSFLDFPYFPIVIISVAALTTGWVWFYRDAWDFG</sequence>
<reference evidence="3 4" key="1">
    <citation type="submission" date="2019-05" db="EMBL/GenBank/DDBJ databases">
        <title>Draft genome sequence of Actinomadura geliboluensis A8036.</title>
        <authorList>
            <person name="Saricaoglu S."/>
            <person name="Isik K."/>
        </authorList>
    </citation>
    <scope>NUCLEOTIDE SEQUENCE [LARGE SCALE GENOMIC DNA]</scope>
    <source>
        <strain evidence="3 4">A8036</strain>
    </source>
</reference>
<gene>
    <name evidence="3" type="ORF">ETD96_28515</name>
</gene>
<dbReference type="AlphaFoldDB" id="A0A5S4H2A6"/>
<proteinExistence type="predicted"/>
<feature type="chain" id="PRO_5024443462" description="CbtA family protein" evidence="2">
    <location>
        <begin position="30"/>
        <end position="186"/>
    </location>
</feature>
<dbReference type="EMBL" id="VCKZ01000250">
    <property type="protein sequence ID" value="TMR32940.1"/>
    <property type="molecule type" value="Genomic_DNA"/>
</dbReference>
<feature type="transmembrane region" description="Helical" evidence="1">
    <location>
        <begin position="117"/>
        <end position="138"/>
    </location>
</feature>
<name>A0A5S4H2A6_9ACTN</name>
<keyword evidence="1" id="KW-1133">Transmembrane helix</keyword>
<feature type="transmembrane region" description="Helical" evidence="1">
    <location>
        <begin position="158"/>
        <end position="179"/>
    </location>
</feature>
<feature type="transmembrane region" description="Helical" evidence="1">
    <location>
        <begin position="90"/>
        <end position="110"/>
    </location>
</feature>
<evidence type="ECO:0000256" key="2">
    <source>
        <dbReference type="SAM" id="SignalP"/>
    </source>
</evidence>
<accession>A0A5S4H2A6</accession>
<dbReference type="RefSeq" id="WP_138639585.1">
    <property type="nucleotide sequence ID" value="NZ_VCKZ01000250.1"/>
</dbReference>
<keyword evidence="1" id="KW-0472">Membrane</keyword>
<evidence type="ECO:0008006" key="5">
    <source>
        <dbReference type="Google" id="ProtNLM"/>
    </source>
</evidence>